<evidence type="ECO:0000256" key="1">
    <source>
        <dbReference type="SAM" id="MobiDB-lite"/>
    </source>
</evidence>
<dbReference type="Proteomes" id="UP000518752">
    <property type="component" value="Unassembled WGS sequence"/>
</dbReference>
<evidence type="ECO:0000313" key="2">
    <source>
        <dbReference type="EMBL" id="KAF5387433.1"/>
    </source>
</evidence>
<organism evidence="2 3">
    <name type="scientific">Collybiopsis confluens</name>
    <dbReference type="NCBI Taxonomy" id="2823264"/>
    <lineage>
        <taxon>Eukaryota</taxon>
        <taxon>Fungi</taxon>
        <taxon>Dikarya</taxon>
        <taxon>Basidiomycota</taxon>
        <taxon>Agaricomycotina</taxon>
        <taxon>Agaricomycetes</taxon>
        <taxon>Agaricomycetidae</taxon>
        <taxon>Agaricales</taxon>
        <taxon>Marasmiineae</taxon>
        <taxon>Omphalotaceae</taxon>
        <taxon>Collybiopsis</taxon>
    </lineage>
</organism>
<gene>
    <name evidence="2" type="ORF">D9757_007816</name>
</gene>
<sequence length="252" mass="28371">MMSSLDPEDDNDYDAPAMYSIRSHTLLWLLHSPHSDSAYYICLFPCGFTPFLFGPNAPCSAQVINTTEDSSVEHCIGDICVGQSRIRHGRGNHVDLASYLSSTTFFGLFTSSSSTIFVNERLSITGISLPLNLNRGTFFHHPIPFLPPLMSRHPCTFSPYPDFNSSSASYFSDLSNGCSKMEMPKIGSEIHGTSLWVPRGYKRDPFLEAMAMEEESEMTVRRKAIPRLEEQEEEEEEEEEEMAIEEESNITV</sequence>
<name>A0A8H5HPY7_9AGAR</name>
<accession>A0A8H5HPY7</accession>
<proteinExistence type="predicted"/>
<dbReference type="AlphaFoldDB" id="A0A8H5HPY7"/>
<feature type="region of interest" description="Disordered" evidence="1">
    <location>
        <begin position="221"/>
        <end position="252"/>
    </location>
</feature>
<protein>
    <submittedName>
        <fullName evidence="2">Uncharacterized protein</fullName>
    </submittedName>
</protein>
<keyword evidence="3" id="KW-1185">Reference proteome</keyword>
<dbReference type="EMBL" id="JAACJN010000032">
    <property type="protein sequence ID" value="KAF5387433.1"/>
    <property type="molecule type" value="Genomic_DNA"/>
</dbReference>
<reference evidence="2 3" key="1">
    <citation type="journal article" date="2020" name="ISME J.">
        <title>Uncovering the hidden diversity of litter-decomposition mechanisms in mushroom-forming fungi.</title>
        <authorList>
            <person name="Floudas D."/>
            <person name="Bentzer J."/>
            <person name="Ahren D."/>
            <person name="Johansson T."/>
            <person name="Persson P."/>
            <person name="Tunlid A."/>
        </authorList>
    </citation>
    <scope>NUCLEOTIDE SEQUENCE [LARGE SCALE GENOMIC DNA]</scope>
    <source>
        <strain evidence="2 3">CBS 406.79</strain>
    </source>
</reference>
<evidence type="ECO:0000313" key="3">
    <source>
        <dbReference type="Proteomes" id="UP000518752"/>
    </source>
</evidence>
<comment type="caution">
    <text evidence="2">The sequence shown here is derived from an EMBL/GenBank/DDBJ whole genome shotgun (WGS) entry which is preliminary data.</text>
</comment>
<feature type="compositionally biased region" description="Acidic residues" evidence="1">
    <location>
        <begin position="230"/>
        <end position="252"/>
    </location>
</feature>